<accession>B4FNP0</accession>
<evidence type="ECO:0000313" key="1">
    <source>
        <dbReference type="EMBL" id="ACF83733.1"/>
    </source>
</evidence>
<dbReference type="EMBL" id="BT038728">
    <property type="protein sequence ID" value="ACF83733.1"/>
    <property type="molecule type" value="mRNA"/>
</dbReference>
<protein>
    <submittedName>
        <fullName evidence="1">Uncharacterized protein</fullName>
    </submittedName>
</protein>
<organism evidence="1">
    <name type="scientific">Zea mays</name>
    <name type="common">Maize</name>
    <dbReference type="NCBI Taxonomy" id="4577"/>
    <lineage>
        <taxon>Eukaryota</taxon>
        <taxon>Viridiplantae</taxon>
        <taxon>Streptophyta</taxon>
        <taxon>Embryophyta</taxon>
        <taxon>Tracheophyta</taxon>
        <taxon>Spermatophyta</taxon>
        <taxon>Magnoliopsida</taxon>
        <taxon>Liliopsida</taxon>
        <taxon>Poales</taxon>
        <taxon>Poaceae</taxon>
        <taxon>PACMAD clade</taxon>
        <taxon>Panicoideae</taxon>
        <taxon>Andropogonodae</taxon>
        <taxon>Andropogoneae</taxon>
        <taxon>Tripsacinae</taxon>
        <taxon>Zea</taxon>
    </lineage>
</organism>
<dbReference type="AlphaFoldDB" id="B4FNP0"/>
<proteinExistence type="evidence at transcript level"/>
<reference evidence="1" key="1">
    <citation type="journal article" date="2009" name="PLoS Genet.">
        <title>Sequencing, mapping, and analysis of 27,455 maize full-length cDNAs.</title>
        <authorList>
            <person name="Soderlund C."/>
            <person name="Descour A."/>
            <person name="Kudrna D."/>
            <person name="Bomhoff M."/>
            <person name="Boyd L."/>
            <person name="Currie J."/>
            <person name="Angelova A."/>
            <person name="Collura K."/>
            <person name="Wissotski M."/>
            <person name="Ashley E."/>
            <person name="Morrow D."/>
            <person name="Fernandes J."/>
            <person name="Walbot V."/>
            <person name="Yu Y."/>
        </authorList>
    </citation>
    <scope>NUCLEOTIDE SEQUENCE</scope>
    <source>
        <strain evidence="1">B73</strain>
    </source>
</reference>
<sequence>MKRASMALLSPRDQISGRSLMKRTSHGHLTKTYASHNLLFLGLVRSFSLMPSTCEM</sequence>
<name>B4FNP0_MAIZE</name>